<comment type="caution">
    <text evidence="2">The sequence shown here is derived from an EMBL/GenBank/DDBJ whole genome shotgun (WGS) entry which is preliminary data.</text>
</comment>
<name>A0A5J5ED31_9PEZI</name>
<feature type="region of interest" description="Disordered" evidence="1">
    <location>
        <begin position="1"/>
        <end position="51"/>
    </location>
</feature>
<feature type="region of interest" description="Disordered" evidence="1">
    <location>
        <begin position="141"/>
        <end position="224"/>
    </location>
</feature>
<protein>
    <submittedName>
        <fullName evidence="2">Uncharacterized protein</fullName>
    </submittedName>
</protein>
<keyword evidence="3" id="KW-1185">Reference proteome</keyword>
<organism evidence="2 3">
    <name type="scientific">Sphaerosporella brunnea</name>
    <dbReference type="NCBI Taxonomy" id="1250544"/>
    <lineage>
        <taxon>Eukaryota</taxon>
        <taxon>Fungi</taxon>
        <taxon>Dikarya</taxon>
        <taxon>Ascomycota</taxon>
        <taxon>Pezizomycotina</taxon>
        <taxon>Pezizomycetes</taxon>
        <taxon>Pezizales</taxon>
        <taxon>Pyronemataceae</taxon>
        <taxon>Sphaerosporella</taxon>
    </lineage>
</organism>
<feature type="compositionally biased region" description="Basic and acidic residues" evidence="1">
    <location>
        <begin position="203"/>
        <end position="224"/>
    </location>
</feature>
<evidence type="ECO:0000313" key="2">
    <source>
        <dbReference type="EMBL" id="KAA8892956.1"/>
    </source>
</evidence>
<dbReference type="EMBL" id="VXIS01000538">
    <property type="protein sequence ID" value="KAA8892956.1"/>
    <property type="molecule type" value="Genomic_DNA"/>
</dbReference>
<dbReference type="Proteomes" id="UP000326924">
    <property type="component" value="Unassembled WGS sequence"/>
</dbReference>
<proteinExistence type="predicted"/>
<accession>A0A5J5ED31</accession>
<sequence length="224" mass="24253">MLPIHAARRGGYAPSHPDDPAQQRSPRRTPPARAPTRRHLHSSSLTRQKRLDGIRTAEIAMKFGIIDEWKAPWAAKQSQDTHMRDASPEVTSAAPALPLADFAKKEGYDPSLAKLVQVVLELKESTEELSVQNSAVQAQLSETPRVGDASPDAAPTSAPLASAEPTATPPAVTAAALWPLNDGDEPRKSAFLGPRLAHPRGGGKNEKRKEKGKQKEQEQRAPRV</sequence>
<reference evidence="2 3" key="1">
    <citation type="submission" date="2019-09" db="EMBL/GenBank/DDBJ databases">
        <title>Draft genome of the ectomycorrhizal ascomycete Sphaerosporella brunnea.</title>
        <authorList>
            <consortium name="DOE Joint Genome Institute"/>
            <person name="Benucci G.M."/>
            <person name="Marozzi G."/>
            <person name="Antonielli L."/>
            <person name="Sanchez S."/>
            <person name="Marco P."/>
            <person name="Wang X."/>
            <person name="Falini L.B."/>
            <person name="Barry K."/>
            <person name="Haridas S."/>
            <person name="Lipzen A."/>
            <person name="Labutti K."/>
            <person name="Grigoriev I.V."/>
            <person name="Murat C."/>
            <person name="Martin F."/>
            <person name="Albertini E."/>
            <person name="Donnini D."/>
            <person name="Bonito G."/>
        </authorList>
    </citation>
    <scope>NUCLEOTIDE SEQUENCE [LARGE SCALE GENOMIC DNA]</scope>
    <source>
        <strain evidence="2 3">Sb_GMNB300</strain>
    </source>
</reference>
<evidence type="ECO:0000256" key="1">
    <source>
        <dbReference type="SAM" id="MobiDB-lite"/>
    </source>
</evidence>
<gene>
    <name evidence="2" type="ORF">FN846DRAFT_914650</name>
</gene>
<dbReference type="AlphaFoldDB" id="A0A5J5ED31"/>
<feature type="compositionally biased region" description="Low complexity" evidence="1">
    <location>
        <begin position="149"/>
        <end position="180"/>
    </location>
</feature>
<dbReference type="InParanoid" id="A0A5J5ED31"/>
<evidence type="ECO:0000313" key="3">
    <source>
        <dbReference type="Proteomes" id="UP000326924"/>
    </source>
</evidence>